<name>A0A9P9AES9_9PEZI</name>
<gene>
    <name evidence="2" type="ORF">F5X68DRAFT_272767</name>
</gene>
<comment type="caution">
    <text evidence="2">The sequence shown here is derived from an EMBL/GenBank/DDBJ whole genome shotgun (WGS) entry which is preliminary data.</text>
</comment>
<feature type="compositionally biased region" description="Low complexity" evidence="1">
    <location>
        <begin position="100"/>
        <end position="117"/>
    </location>
</feature>
<keyword evidence="3" id="KW-1185">Reference proteome</keyword>
<feature type="compositionally biased region" description="Basic and acidic residues" evidence="1">
    <location>
        <begin position="170"/>
        <end position="213"/>
    </location>
</feature>
<dbReference type="OrthoDB" id="5403747at2759"/>
<proteinExistence type="predicted"/>
<feature type="compositionally biased region" description="Basic residues" evidence="1">
    <location>
        <begin position="152"/>
        <end position="164"/>
    </location>
</feature>
<evidence type="ECO:0000256" key="1">
    <source>
        <dbReference type="SAM" id="MobiDB-lite"/>
    </source>
</evidence>
<feature type="compositionally biased region" description="Basic residues" evidence="1">
    <location>
        <begin position="118"/>
        <end position="129"/>
    </location>
</feature>
<evidence type="ECO:0000313" key="3">
    <source>
        <dbReference type="Proteomes" id="UP000770015"/>
    </source>
</evidence>
<protein>
    <submittedName>
        <fullName evidence="2">Uncharacterized protein</fullName>
    </submittedName>
</protein>
<dbReference type="Proteomes" id="UP000770015">
    <property type="component" value="Unassembled WGS sequence"/>
</dbReference>
<dbReference type="EMBL" id="JAGSXJ010000002">
    <property type="protein sequence ID" value="KAH6695401.1"/>
    <property type="molecule type" value="Genomic_DNA"/>
</dbReference>
<reference evidence="2" key="1">
    <citation type="journal article" date="2021" name="Nat. Commun.">
        <title>Genetic determinants of endophytism in the Arabidopsis root mycobiome.</title>
        <authorList>
            <person name="Mesny F."/>
            <person name="Miyauchi S."/>
            <person name="Thiergart T."/>
            <person name="Pickel B."/>
            <person name="Atanasova L."/>
            <person name="Karlsson M."/>
            <person name="Huettel B."/>
            <person name="Barry K.W."/>
            <person name="Haridas S."/>
            <person name="Chen C."/>
            <person name="Bauer D."/>
            <person name="Andreopoulos W."/>
            <person name="Pangilinan J."/>
            <person name="LaButti K."/>
            <person name="Riley R."/>
            <person name="Lipzen A."/>
            <person name="Clum A."/>
            <person name="Drula E."/>
            <person name="Henrissat B."/>
            <person name="Kohler A."/>
            <person name="Grigoriev I.V."/>
            <person name="Martin F.M."/>
            <person name="Hacquard S."/>
        </authorList>
    </citation>
    <scope>NUCLEOTIDE SEQUENCE</scope>
    <source>
        <strain evidence="2">MPI-SDFR-AT-0117</strain>
    </source>
</reference>
<organism evidence="2 3">
    <name type="scientific">Plectosphaerella plurivora</name>
    <dbReference type="NCBI Taxonomy" id="936078"/>
    <lineage>
        <taxon>Eukaryota</taxon>
        <taxon>Fungi</taxon>
        <taxon>Dikarya</taxon>
        <taxon>Ascomycota</taxon>
        <taxon>Pezizomycotina</taxon>
        <taxon>Sordariomycetes</taxon>
        <taxon>Hypocreomycetidae</taxon>
        <taxon>Glomerellales</taxon>
        <taxon>Plectosphaerellaceae</taxon>
        <taxon>Plectosphaerella</taxon>
    </lineage>
</organism>
<evidence type="ECO:0000313" key="2">
    <source>
        <dbReference type="EMBL" id="KAH6695401.1"/>
    </source>
</evidence>
<feature type="compositionally biased region" description="Acidic residues" evidence="1">
    <location>
        <begin position="134"/>
        <end position="145"/>
    </location>
</feature>
<accession>A0A9P9AES9</accession>
<dbReference type="AlphaFoldDB" id="A0A9P9AES9"/>
<feature type="region of interest" description="Disordered" evidence="1">
    <location>
        <begin position="91"/>
        <end position="213"/>
    </location>
</feature>
<sequence>MTTPQLKSSLQYYFDLSDTMSSSTDFGIPAAAPQKLSLTDREQEILSKAWNCMKTQPEIDYVKLAAETGMTNPRSASNAWSALKKKLFTGVPPTPRTKKATAAAAALAGDDGEATPAAKRKRTPAKKKVAPVDDGADDMDIDAEGAGDATPTKKKRAAPRKKATPAKVAPKTEDEPEEAVKEEAVKTETVKEEASQTESEAEKTKVESVTDEI</sequence>